<sequence length="263" mass="28560">MTQQYSAGADALSALNATNEGGGSGAEFASFKSGTSYKVRVLGTADLIRFYSYGIFKKVNSFVAKDPSVKNARGFAESNFTPWDTASNYYSDLKRKAEDAGNFTKAEEYKVEAGKYRAKERFAMGFVDLETGEPIILDLSKKQAQGVHAVIKKNEKKLGKVAFELEKTGSSTSTVVMLSSISLDPEDEEVTDKQRANFAKYDGKEFDMALFDGLLYEADEKQQTENLVAAGFDITLIGLSIGGGQAEAGPETPSGLPEDDFNF</sequence>
<dbReference type="Proteomes" id="UP000260457">
    <property type="component" value="Chromosome"/>
</dbReference>
<gene>
    <name evidence="1" type="ORF">DTO10_16580</name>
</gene>
<dbReference type="GeneID" id="95399842"/>
<reference evidence="1 2" key="1">
    <citation type="submission" date="2018-07" db="EMBL/GenBank/DDBJ databases">
        <title>The molecular basis for the intramolecular migration of carboxyl group in the catabolism of para-hydroxybenzoate via gentisate.</title>
        <authorList>
            <person name="Zhao H."/>
            <person name="Xu Y."/>
            <person name="Lin S."/>
            <person name="Spain J.C."/>
            <person name="Zhou N.-Y."/>
        </authorList>
    </citation>
    <scope>NUCLEOTIDE SEQUENCE [LARGE SCALE GENOMIC DNA]</scope>
    <source>
        <strain evidence="1 2">PHB-7a</strain>
    </source>
</reference>
<organism evidence="1 2">
    <name type="scientific">Peribacillus butanolivorans</name>
    <dbReference type="NCBI Taxonomy" id="421767"/>
    <lineage>
        <taxon>Bacteria</taxon>
        <taxon>Bacillati</taxon>
        <taxon>Bacillota</taxon>
        <taxon>Bacilli</taxon>
        <taxon>Bacillales</taxon>
        <taxon>Bacillaceae</taxon>
        <taxon>Peribacillus</taxon>
    </lineage>
</organism>
<evidence type="ECO:0000313" key="2">
    <source>
        <dbReference type="Proteomes" id="UP000260457"/>
    </source>
</evidence>
<keyword evidence="2" id="KW-1185">Reference proteome</keyword>
<dbReference type="EMBL" id="CP030926">
    <property type="protein sequence ID" value="AXN39818.1"/>
    <property type="molecule type" value="Genomic_DNA"/>
</dbReference>
<proteinExistence type="predicted"/>
<protein>
    <submittedName>
        <fullName evidence="1">Uncharacterized protein</fullName>
    </submittedName>
</protein>
<evidence type="ECO:0000313" key="1">
    <source>
        <dbReference type="EMBL" id="AXN39818.1"/>
    </source>
</evidence>
<accession>A0ABM6XMN8</accession>
<dbReference type="RefSeq" id="WP_116821539.1">
    <property type="nucleotide sequence ID" value="NZ_CP030926.1"/>
</dbReference>
<name>A0ABM6XMN8_9BACI</name>